<reference evidence="1 2" key="1">
    <citation type="journal article" date="2017" name="Int. J. Syst. Evol. Microbiol.">
        <title>Roseitalea porphyridii gen. nov., sp. nov., isolated from a red alga, and reclassification of Hoeflea suaedae Chung et al. 2013 as Pseudohoeflea suaedae gen. nov., comb. nov.</title>
        <authorList>
            <person name="Hyeon J.W."/>
            <person name="Jeong S.E."/>
            <person name="Baek K."/>
            <person name="Jeon C.O."/>
        </authorList>
    </citation>
    <scope>NUCLEOTIDE SEQUENCE [LARGE SCALE GENOMIC DNA]</scope>
    <source>
        <strain evidence="1 2">MA7-20</strain>
    </source>
</reference>
<dbReference type="SUPFAM" id="SSF55961">
    <property type="entry name" value="Bet v1-like"/>
    <property type="match status" value="1"/>
</dbReference>
<accession>A0A4P6V6H3</accession>
<dbReference type="EMBL" id="CP036532">
    <property type="protein sequence ID" value="QBK32100.1"/>
    <property type="molecule type" value="Genomic_DNA"/>
</dbReference>
<dbReference type="KEGG" id="rpod:E0E05_16830"/>
<organism evidence="1 2">
    <name type="scientific">Roseitalea porphyridii</name>
    <dbReference type="NCBI Taxonomy" id="1852022"/>
    <lineage>
        <taxon>Bacteria</taxon>
        <taxon>Pseudomonadati</taxon>
        <taxon>Pseudomonadota</taxon>
        <taxon>Alphaproteobacteria</taxon>
        <taxon>Hyphomicrobiales</taxon>
        <taxon>Ahrensiaceae</taxon>
        <taxon>Roseitalea</taxon>
    </lineage>
</organism>
<gene>
    <name evidence="1" type="ORF">E0E05_16830</name>
</gene>
<proteinExistence type="predicted"/>
<dbReference type="RefSeq" id="WP_131617744.1">
    <property type="nucleotide sequence ID" value="NZ_CP036532.1"/>
</dbReference>
<name>A0A4P6V6H3_9HYPH</name>
<evidence type="ECO:0000313" key="1">
    <source>
        <dbReference type="EMBL" id="QBK32100.1"/>
    </source>
</evidence>
<protein>
    <recommendedName>
        <fullName evidence="3">SRPBCC family protein</fullName>
    </recommendedName>
</protein>
<dbReference type="GeneID" id="90768970"/>
<dbReference type="OrthoDB" id="7428016at2"/>
<sequence length="154" mass="17514">MTTVELSTHLPADPAMVREQIMRPAVLVHVSRPLIRFTPIDPPALPEVWKQDRYKVAMHLFGVVPIGWQVVGIEMRPAEGETWSIRDNGHGALIRTWDHVIEVAPEGEGTRYTDRVTIEAGWLTPAVVLFARIFYGHRQRRWRKLVASGFDRGG</sequence>
<dbReference type="Proteomes" id="UP000293719">
    <property type="component" value="Chromosome"/>
</dbReference>
<evidence type="ECO:0008006" key="3">
    <source>
        <dbReference type="Google" id="ProtNLM"/>
    </source>
</evidence>
<dbReference type="AlphaFoldDB" id="A0A4P6V6H3"/>
<evidence type="ECO:0000313" key="2">
    <source>
        <dbReference type="Proteomes" id="UP000293719"/>
    </source>
</evidence>
<keyword evidence="2" id="KW-1185">Reference proteome</keyword>